<dbReference type="CDD" id="cd04301">
    <property type="entry name" value="NAT_SF"/>
    <property type="match status" value="1"/>
</dbReference>
<name>A0A0E3LKH5_METBA</name>
<dbReference type="GO" id="GO:0016747">
    <property type="term" value="F:acyltransferase activity, transferring groups other than amino-acyl groups"/>
    <property type="evidence" value="ECO:0007669"/>
    <property type="project" value="InterPro"/>
</dbReference>
<dbReference type="SUPFAM" id="SSF55729">
    <property type="entry name" value="Acyl-CoA N-acyltransferases (Nat)"/>
    <property type="match status" value="1"/>
</dbReference>
<dbReference type="RefSeq" id="WP_011305751.1">
    <property type="nucleotide sequence ID" value="NZ_CP009526.1"/>
</dbReference>
<evidence type="ECO:0000313" key="3">
    <source>
        <dbReference type="Proteomes" id="UP000033038"/>
    </source>
</evidence>
<dbReference type="EMBL" id="CP009526">
    <property type="protein sequence ID" value="AKB49531.1"/>
    <property type="molecule type" value="Genomic_DNA"/>
</dbReference>
<organism evidence="2 3">
    <name type="scientific">Methanosarcina barkeri str. Wiesmoor</name>
    <dbReference type="NCBI Taxonomy" id="1434109"/>
    <lineage>
        <taxon>Archaea</taxon>
        <taxon>Methanobacteriati</taxon>
        <taxon>Methanobacteriota</taxon>
        <taxon>Stenosarchaea group</taxon>
        <taxon>Methanomicrobia</taxon>
        <taxon>Methanosarcinales</taxon>
        <taxon>Methanosarcinaceae</taxon>
        <taxon>Methanosarcina</taxon>
    </lineage>
</organism>
<keyword evidence="2" id="KW-0808">Transferase</keyword>
<dbReference type="InterPro" id="IPR000182">
    <property type="entry name" value="GNAT_dom"/>
</dbReference>
<accession>A0A0E3LKH5</accession>
<dbReference type="Gene3D" id="3.40.630.30">
    <property type="match status" value="1"/>
</dbReference>
<dbReference type="Proteomes" id="UP000033038">
    <property type="component" value="Chromosome"/>
</dbReference>
<dbReference type="HOGENOM" id="CLU_119519_1_0_2"/>
<proteinExistence type="predicted"/>
<evidence type="ECO:0000259" key="1">
    <source>
        <dbReference type="PROSITE" id="PS51186"/>
    </source>
</evidence>
<reference evidence="2 3" key="1">
    <citation type="submission" date="2014-07" db="EMBL/GenBank/DDBJ databases">
        <title>Methanogenic archaea and the global carbon cycle.</title>
        <authorList>
            <person name="Henriksen J.R."/>
            <person name="Luke J."/>
            <person name="Reinhart S."/>
            <person name="Benedict M.N."/>
            <person name="Youngblut N.D."/>
            <person name="Metcalf M.E."/>
            <person name="Whitaker R.J."/>
            <person name="Metcalf W.W."/>
        </authorList>
    </citation>
    <scope>NUCLEOTIDE SEQUENCE [LARGE SCALE GENOMIC DNA]</scope>
    <source>
        <strain evidence="2 3">Wiesmoor</strain>
    </source>
</reference>
<dbReference type="GeneID" id="24821672"/>
<evidence type="ECO:0000313" key="2">
    <source>
        <dbReference type="EMBL" id="AKB49531.1"/>
    </source>
</evidence>
<dbReference type="AlphaFoldDB" id="A0A0E3LKH5"/>
<dbReference type="KEGG" id="mbw:MSBRW_0278"/>
<dbReference type="InterPro" id="IPR016181">
    <property type="entry name" value="Acyl_CoA_acyltransferase"/>
</dbReference>
<protein>
    <submittedName>
        <fullName evidence="2">GCN5-related N-acetyltransferase</fullName>
    </submittedName>
</protein>
<feature type="domain" description="N-acetyltransferase" evidence="1">
    <location>
        <begin position="4"/>
        <end position="128"/>
    </location>
</feature>
<dbReference type="PROSITE" id="PS51186">
    <property type="entry name" value="GNAT"/>
    <property type="match status" value="1"/>
</dbReference>
<dbReference type="PATRIC" id="fig|1434109.4.peg.322"/>
<gene>
    <name evidence="2" type="ORF">MSBRW_0278</name>
</gene>
<sequence length="147" mass="16997">MREIRIRKARKSDLLAIQRLLSTYFLDMEGLGPEDFVLAEIDGKITGCAALIRSEFHGKDFLEIHSIAVHPNFRGKGVGTRLVKYLLTTIRDQCCDLYVRTTAPIFFEKLNFTKIDNTEKLSLWKDCKNCEHFDKCTQHAMKYSCKC</sequence>
<dbReference type="Pfam" id="PF13508">
    <property type="entry name" value="Acetyltransf_7"/>
    <property type="match status" value="1"/>
</dbReference>